<dbReference type="STRING" id="3818.A0A444ZPX2"/>
<dbReference type="AlphaFoldDB" id="A0A444ZPX2"/>
<proteinExistence type="predicted"/>
<dbReference type="PANTHER" id="PTHR46136">
    <property type="entry name" value="TRANSCRIPTION FACTOR GTE8"/>
    <property type="match status" value="1"/>
</dbReference>
<dbReference type="PRINTS" id="PR00503">
    <property type="entry name" value="BROMODOMAIN"/>
</dbReference>
<organism evidence="5 6">
    <name type="scientific">Arachis hypogaea</name>
    <name type="common">Peanut</name>
    <dbReference type="NCBI Taxonomy" id="3818"/>
    <lineage>
        <taxon>Eukaryota</taxon>
        <taxon>Viridiplantae</taxon>
        <taxon>Streptophyta</taxon>
        <taxon>Embryophyta</taxon>
        <taxon>Tracheophyta</taxon>
        <taxon>Spermatophyta</taxon>
        <taxon>Magnoliopsida</taxon>
        <taxon>eudicotyledons</taxon>
        <taxon>Gunneridae</taxon>
        <taxon>Pentapetalae</taxon>
        <taxon>rosids</taxon>
        <taxon>fabids</taxon>
        <taxon>Fabales</taxon>
        <taxon>Fabaceae</taxon>
        <taxon>Papilionoideae</taxon>
        <taxon>50 kb inversion clade</taxon>
        <taxon>dalbergioids sensu lato</taxon>
        <taxon>Dalbergieae</taxon>
        <taxon>Pterocarpus clade</taxon>
        <taxon>Arachis</taxon>
    </lineage>
</organism>
<dbReference type="SUPFAM" id="SSF47370">
    <property type="entry name" value="Bromodomain"/>
    <property type="match status" value="1"/>
</dbReference>
<evidence type="ECO:0000259" key="4">
    <source>
        <dbReference type="PROSITE" id="PS50014"/>
    </source>
</evidence>
<evidence type="ECO:0000313" key="6">
    <source>
        <dbReference type="Proteomes" id="UP000289738"/>
    </source>
</evidence>
<dbReference type="Pfam" id="PF00439">
    <property type="entry name" value="Bromodomain"/>
    <property type="match status" value="1"/>
</dbReference>
<dbReference type="EMBL" id="SDMP01000014">
    <property type="protein sequence ID" value="RYR16233.1"/>
    <property type="molecule type" value="Genomic_DNA"/>
</dbReference>
<dbReference type="SMART" id="SM00297">
    <property type="entry name" value="BROMO"/>
    <property type="match status" value="1"/>
</dbReference>
<sequence>MDLKASRKCSTILNVLSSHKHGWLFNQPADPVLFQIPDYFDIITHLMDLGTIKYKLESNSYPFMEDFVADVRLTLCNSMIYYARGDEVYKIAIEVIPRGMHKGSRGRVHKSGADKLKRQGHHNSHLQKKSDADFVEKARIEAQTKAAENESKETGKYRKRNCYWIRRDR</sequence>
<dbReference type="InterPro" id="IPR052442">
    <property type="entry name" value="Env_Response_Regulator"/>
</dbReference>
<dbReference type="InterPro" id="IPR036427">
    <property type="entry name" value="Bromodomain-like_sf"/>
</dbReference>
<feature type="domain" description="Bromo" evidence="4">
    <location>
        <begin position="17"/>
        <end position="89"/>
    </location>
</feature>
<gene>
    <name evidence="5" type="ORF">Ahy_B04g073228</name>
</gene>
<name>A0A444ZPX2_ARAHY</name>
<keyword evidence="6" id="KW-1185">Reference proteome</keyword>
<dbReference type="PROSITE" id="PS50014">
    <property type="entry name" value="BROMODOMAIN_2"/>
    <property type="match status" value="1"/>
</dbReference>
<dbReference type="Proteomes" id="UP000289738">
    <property type="component" value="Chromosome B04"/>
</dbReference>
<dbReference type="Gene3D" id="1.20.920.10">
    <property type="entry name" value="Bromodomain-like"/>
    <property type="match status" value="1"/>
</dbReference>
<accession>A0A444ZPX2</accession>
<evidence type="ECO:0000256" key="3">
    <source>
        <dbReference type="SAM" id="MobiDB-lite"/>
    </source>
</evidence>
<evidence type="ECO:0000313" key="5">
    <source>
        <dbReference type="EMBL" id="RYR16233.1"/>
    </source>
</evidence>
<dbReference type="InterPro" id="IPR001487">
    <property type="entry name" value="Bromodomain"/>
</dbReference>
<feature type="compositionally biased region" description="Basic residues" evidence="3">
    <location>
        <begin position="118"/>
        <end position="127"/>
    </location>
</feature>
<evidence type="ECO:0000256" key="2">
    <source>
        <dbReference type="PROSITE-ProRule" id="PRU00035"/>
    </source>
</evidence>
<dbReference type="PANTHER" id="PTHR46136:SF19">
    <property type="entry name" value="TRANSCRIPTION FACTOR GTE12"/>
    <property type="match status" value="1"/>
</dbReference>
<comment type="caution">
    <text evidence="5">The sequence shown here is derived from an EMBL/GenBank/DDBJ whole genome shotgun (WGS) entry which is preliminary data.</text>
</comment>
<evidence type="ECO:0000256" key="1">
    <source>
        <dbReference type="ARBA" id="ARBA00023117"/>
    </source>
</evidence>
<keyword evidence="1 2" id="KW-0103">Bromodomain</keyword>
<protein>
    <recommendedName>
        <fullName evidence="4">Bromo domain-containing protein</fullName>
    </recommendedName>
</protein>
<reference evidence="5 6" key="1">
    <citation type="submission" date="2019-01" db="EMBL/GenBank/DDBJ databases">
        <title>Sequencing of cultivated peanut Arachis hypogaea provides insights into genome evolution and oil improvement.</title>
        <authorList>
            <person name="Chen X."/>
        </authorList>
    </citation>
    <scope>NUCLEOTIDE SEQUENCE [LARGE SCALE GENOMIC DNA]</scope>
    <source>
        <strain evidence="6">cv. Fuhuasheng</strain>
        <tissue evidence="5">Leaves</tissue>
    </source>
</reference>
<feature type="region of interest" description="Disordered" evidence="3">
    <location>
        <begin position="102"/>
        <end position="129"/>
    </location>
</feature>